<dbReference type="PANTHER" id="PTHR45138">
    <property type="entry name" value="REGULATORY COMPONENTS OF SENSORY TRANSDUCTION SYSTEM"/>
    <property type="match status" value="1"/>
</dbReference>
<evidence type="ECO:0000259" key="4">
    <source>
        <dbReference type="PROSITE" id="PS50887"/>
    </source>
</evidence>
<reference evidence="5 6" key="1">
    <citation type="submission" date="2022-06" db="EMBL/GenBank/DDBJ databases">
        <title>Thiomicrohabdus sp. nov, an obligately chemolithoautotrophic, sulfur-oxidizing bacterium isolated from beach of Guanyin Mountain. Amoy.</title>
        <authorList>
            <person name="Zhu H."/>
        </authorList>
    </citation>
    <scope>NUCLEOTIDE SEQUENCE [LARGE SCALE GENOMIC DNA]</scope>
    <source>
        <strain evidence="5 6">XGS-01</strain>
    </source>
</reference>
<evidence type="ECO:0000313" key="5">
    <source>
        <dbReference type="EMBL" id="WEJ62791.1"/>
    </source>
</evidence>
<dbReference type="NCBIfam" id="TIGR00254">
    <property type="entry name" value="GGDEF"/>
    <property type="match status" value="1"/>
</dbReference>
<dbReference type="Pfam" id="PF00990">
    <property type="entry name" value="GGDEF"/>
    <property type="match status" value="1"/>
</dbReference>
<dbReference type="InterPro" id="IPR029787">
    <property type="entry name" value="Nucleotide_cyclase"/>
</dbReference>
<dbReference type="Proteomes" id="UP001222275">
    <property type="component" value="Chromosome"/>
</dbReference>
<feature type="transmembrane region" description="Helical" evidence="3">
    <location>
        <begin position="15"/>
        <end position="36"/>
    </location>
</feature>
<dbReference type="SUPFAM" id="SSF55781">
    <property type="entry name" value="GAF domain-like"/>
    <property type="match status" value="1"/>
</dbReference>
<dbReference type="Gene3D" id="3.30.450.40">
    <property type="match status" value="1"/>
</dbReference>
<dbReference type="InterPro" id="IPR050469">
    <property type="entry name" value="Diguanylate_Cyclase"/>
</dbReference>
<keyword evidence="3" id="KW-0472">Membrane</keyword>
<dbReference type="CDD" id="cd06225">
    <property type="entry name" value="HAMP"/>
    <property type="match status" value="1"/>
</dbReference>
<keyword evidence="3" id="KW-0812">Transmembrane</keyword>
<gene>
    <name evidence="5" type="ORF">NR989_00670</name>
</gene>
<feature type="domain" description="GGDEF" evidence="4">
    <location>
        <begin position="321"/>
        <end position="455"/>
    </location>
</feature>
<evidence type="ECO:0000256" key="2">
    <source>
        <dbReference type="ARBA" id="ARBA00034247"/>
    </source>
</evidence>
<evidence type="ECO:0000256" key="3">
    <source>
        <dbReference type="SAM" id="Phobius"/>
    </source>
</evidence>
<dbReference type="SUPFAM" id="SSF55073">
    <property type="entry name" value="Nucleotide cyclase"/>
    <property type="match status" value="1"/>
</dbReference>
<dbReference type="EC" id="2.7.7.65" evidence="1"/>
<dbReference type="PROSITE" id="PS50887">
    <property type="entry name" value="GGDEF"/>
    <property type="match status" value="1"/>
</dbReference>
<dbReference type="PANTHER" id="PTHR45138:SF9">
    <property type="entry name" value="DIGUANYLATE CYCLASE DGCM-RELATED"/>
    <property type="match status" value="1"/>
</dbReference>
<accession>A0ABY8CE45</accession>
<protein>
    <recommendedName>
        <fullName evidence="1">diguanylate cyclase</fullName>
        <ecNumber evidence="1">2.7.7.65</ecNumber>
    </recommendedName>
</protein>
<dbReference type="SMART" id="SM00267">
    <property type="entry name" value="GGDEF"/>
    <property type="match status" value="1"/>
</dbReference>
<proteinExistence type="predicted"/>
<keyword evidence="3" id="KW-1133">Transmembrane helix</keyword>
<comment type="catalytic activity">
    <reaction evidence="2">
        <text>2 GTP = 3',3'-c-di-GMP + 2 diphosphate</text>
        <dbReference type="Rhea" id="RHEA:24898"/>
        <dbReference type="ChEBI" id="CHEBI:33019"/>
        <dbReference type="ChEBI" id="CHEBI:37565"/>
        <dbReference type="ChEBI" id="CHEBI:58805"/>
        <dbReference type="EC" id="2.7.7.65"/>
    </reaction>
</comment>
<dbReference type="EMBL" id="CP102381">
    <property type="protein sequence ID" value="WEJ62791.1"/>
    <property type="molecule type" value="Genomic_DNA"/>
</dbReference>
<dbReference type="CDD" id="cd01949">
    <property type="entry name" value="GGDEF"/>
    <property type="match status" value="1"/>
</dbReference>
<dbReference type="InterPro" id="IPR043128">
    <property type="entry name" value="Rev_trsase/Diguanyl_cyclase"/>
</dbReference>
<keyword evidence="6" id="KW-1185">Reference proteome</keyword>
<feature type="transmembrane region" description="Helical" evidence="3">
    <location>
        <begin position="48"/>
        <end position="71"/>
    </location>
</feature>
<sequence length="458" mass="51103">MQIPRLTKSIFLDQFLYMQMVGVVIGLCFPHFLVWYGFPPEEVLTWQFYLLTQVAGQIVGLLSFLMISMVVRPHLKQLSLKMQDIAKGLNEKDFLDYSAKCNEELCTMDVVSNDEIGVSASAYNQLLSALLSAHENEQLFNNFTTVMSQNLEVNALSEKTIDLLISSTKIEAATILLFKNGEINVEATQGILKPQTLTEHTSVLDAVNKGKAQRITLPKHIQLDGVLTHFTPTEVFIEPIEFKGTHLGVMIAATGSEMADDRTNTTLHLFVRSMGLALNNALIHSKFQRLAAYDGLTNIYNRRFGMARLKEDFGRASREQSALSVVMVDVDHFKNINDNYGHLVGDKAIMLIASILKDTLRDGDIVIRYGGEEFLMILQGASSKDAAEVSERIRYQIEDTVFNHGEQQIGMTVSIGVCGYPETLVTNEVLLLDKADQALYHAKQTGRNRVVQFGALSD</sequence>
<evidence type="ECO:0000256" key="1">
    <source>
        <dbReference type="ARBA" id="ARBA00012528"/>
    </source>
</evidence>
<dbReference type="RefSeq" id="WP_275595047.1">
    <property type="nucleotide sequence ID" value="NZ_CP102381.1"/>
</dbReference>
<dbReference type="Gene3D" id="3.30.70.270">
    <property type="match status" value="1"/>
</dbReference>
<dbReference type="InterPro" id="IPR029016">
    <property type="entry name" value="GAF-like_dom_sf"/>
</dbReference>
<evidence type="ECO:0000313" key="6">
    <source>
        <dbReference type="Proteomes" id="UP001222275"/>
    </source>
</evidence>
<name>A0ABY8CE45_9GAMM</name>
<organism evidence="5 6">
    <name type="scientific">Thiomicrorhabdus lithotrophica</name>
    <dbReference type="NCBI Taxonomy" id="2949997"/>
    <lineage>
        <taxon>Bacteria</taxon>
        <taxon>Pseudomonadati</taxon>
        <taxon>Pseudomonadota</taxon>
        <taxon>Gammaproteobacteria</taxon>
        <taxon>Thiotrichales</taxon>
        <taxon>Piscirickettsiaceae</taxon>
        <taxon>Thiomicrorhabdus</taxon>
    </lineage>
</organism>
<dbReference type="InterPro" id="IPR000160">
    <property type="entry name" value="GGDEF_dom"/>
</dbReference>